<dbReference type="GO" id="GO:0016887">
    <property type="term" value="F:ATP hydrolysis activity"/>
    <property type="evidence" value="ECO:0007669"/>
    <property type="project" value="InterPro"/>
</dbReference>
<evidence type="ECO:0000256" key="1">
    <source>
        <dbReference type="ARBA" id="ARBA00004202"/>
    </source>
</evidence>
<comment type="caution">
    <text evidence="10">The sequence shown here is derived from an EMBL/GenBank/DDBJ whole genome shotgun (WGS) entry which is preliminary data.</text>
</comment>
<evidence type="ECO:0000256" key="6">
    <source>
        <dbReference type="ARBA" id="ARBA00022967"/>
    </source>
</evidence>
<evidence type="ECO:0000313" key="11">
    <source>
        <dbReference type="Proteomes" id="UP000307768"/>
    </source>
</evidence>
<keyword evidence="6" id="KW-1278">Translocase</keyword>
<dbReference type="SMART" id="SM00382">
    <property type="entry name" value="AAA"/>
    <property type="match status" value="1"/>
</dbReference>
<keyword evidence="8" id="KW-0046">Antibiotic resistance</keyword>
<organism evidence="10 11">
    <name type="scientific">Mumia zhuanghuii</name>
    <dbReference type="NCBI Taxonomy" id="2585211"/>
    <lineage>
        <taxon>Bacteria</taxon>
        <taxon>Bacillati</taxon>
        <taxon>Actinomycetota</taxon>
        <taxon>Actinomycetes</taxon>
        <taxon>Propionibacteriales</taxon>
        <taxon>Nocardioidaceae</taxon>
        <taxon>Mumia</taxon>
    </lineage>
</organism>
<evidence type="ECO:0000259" key="9">
    <source>
        <dbReference type="PROSITE" id="PS50893"/>
    </source>
</evidence>
<dbReference type="GO" id="GO:0005886">
    <property type="term" value="C:plasma membrane"/>
    <property type="evidence" value="ECO:0007669"/>
    <property type="project" value="UniProtKB-SubCell"/>
</dbReference>
<dbReference type="GO" id="GO:0005524">
    <property type="term" value="F:ATP binding"/>
    <property type="evidence" value="ECO:0007669"/>
    <property type="project" value="UniProtKB-KW"/>
</dbReference>
<keyword evidence="2" id="KW-0813">Transport</keyword>
<protein>
    <submittedName>
        <fullName evidence="10">ABC transporter ATP-binding protein</fullName>
    </submittedName>
</protein>
<dbReference type="InterPro" id="IPR003439">
    <property type="entry name" value="ABC_transporter-like_ATP-bd"/>
</dbReference>
<evidence type="ECO:0000256" key="4">
    <source>
        <dbReference type="ARBA" id="ARBA00022741"/>
    </source>
</evidence>
<dbReference type="Proteomes" id="UP000307768">
    <property type="component" value="Unassembled WGS sequence"/>
</dbReference>
<dbReference type="EMBL" id="VDFQ02000006">
    <property type="protein sequence ID" value="KAA1419807.1"/>
    <property type="molecule type" value="Genomic_DNA"/>
</dbReference>
<dbReference type="SUPFAM" id="SSF52540">
    <property type="entry name" value="P-loop containing nucleoside triphosphate hydrolases"/>
    <property type="match status" value="1"/>
</dbReference>
<accession>A0A5Q6RP73</accession>
<evidence type="ECO:0000256" key="3">
    <source>
        <dbReference type="ARBA" id="ARBA00022475"/>
    </source>
</evidence>
<keyword evidence="7" id="KW-0472">Membrane</keyword>
<evidence type="ECO:0000313" key="10">
    <source>
        <dbReference type="EMBL" id="KAA1419807.1"/>
    </source>
</evidence>
<name>A0A5Q6RP73_9ACTN</name>
<evidence type="ECO:0000256" key="5">
    <source>
        <dbReference type="ARBA" id="ARBA00022840"/>
    </source>
</evidence>
<dbReference type="InterPro" id="IPR050763">
    <property type="entry name" value="ABC_transporter_ATP-binding"/>
</dbReference>
<dbReference type="InterPro" id="IPR027417">
    <property type="entry name" value="P-loop_NTPase"/>
</dbReference>
<dbReference type="OrthoDB" id="5193808at2"/>
<keyword evidence="4" id="KW-0547">Nucleotide-binding</keyword>
<reference evidence="10 11" key="1">
    <citation type="submission" date="2019-09" db="EMBL/GenBank/DDBJ databases">
        <title>Mumia zhuanghuii sp. nov. isolated from the intestinal contents of plateau pika (Ochotona curzoniae) in the Qinghai-Tibet plateau of China.</title>
        <authorList>
            <person name="Tian Z."/>
        </authorList>
    </citation>
    <scope>NUCLEOTIDE SEQUENCE [LARGE SCALE GENOMIC DNA]</scope>
    <source>
        <strain evidence="11">350</strain>
    </source>
</reference>
<dbReference type="GO" id="GO:0046677">
    <property type="term" value="P:response to antibiotic"/>
    <property type="evidence" value="ECO:0007669"/>
    <property type="project" value="UniProtKB-KW"/>
</dbReference>
<dbReference type="PANTHER" id="PTHR42711">
    <property type="entry name" value="ABC TRANSPORTER ATP-BINDING PROTEIN"/>
    <property type="match status" value="1"/>
</dbReference>
<dbReference type="FunFam" id="3.40.50.300:FF:000589">
    <property type="entry name" value="ABC transporter, ATP-binding subunit"/>
    <property type="match status" value="1"/>
</dbReference>
<proteinExistence type="predicted"/>
<gene>
    <name evidence="10" type="ORF">FE697_018035</name>
</gene>
<dbReference type="PROSITE" id="PS00211">
    <property type="entry name" value="ABC_TRANSPORTER_1"/>
    <property type="match status" value="1"/>
</dbReference>
<dbReference type="Gene3D" id="3.40.50.300">
    <property type="entry name" value="P-loop containing nucleotide triphosphate hydrolases"/>
    <property type="match status" value="1"/>
</dbReference>
<dbReference type="AlphaFoldDB" id="A0A5Q6RP73"/>
<feature type="domain" description="ABC transporter" evidence="9">
    <location>
        <begin position="9"/>
        <end position="234"/>
    </location>
</feature>
<sequence>MTTTSAPAIEVRGLRKTYGPVVAVDHVDLTVAEGEIFGVLGPNGSGKSTTVECIAGLRLPDAGTVRILGLDPVADRDAVKRSVGVQLQSAGLQPKLRVREALDLFASFYDDPRDPLELATRLGLGERLDHPWRKLSGGQQQRLAIALALVGRPRVALLDELSTGLDPRSRRDVWELIEEVRAEGTTILLVTHLMEEAQHLCDRIALVERGRILVVDTPDGLIGRTAAPLVMSFVPGGTLDHAALNDLGGVSDVMERGGRLQVACDDRAVLVVLDWLRDHGVRPEHLRITESSLDEAYLDLITADDAADDTTGATDKESIR</sequence>
<comment type="subcellular location">
    <subcellularLocation>
        <location evidence="1">Cell membrane</location>
        <topology evidence="1">Peripheral membrane protein</topology>
    </subcellularLocation>
</comment>
<dbReference type="InterPro" id="IPR017871">
    <property type="entry name" value="ABC_transporter-like_CS"/>
</dbReference>
<evidence type="ECO:0000256" key="7">
    <source>
        <dbReference type="ARBA" id="ARBA00023136"/>
    </source>
</evidence>
<dbReference type="InterPro" id="IPR003593">
    <property type="entry name" value="AAA+_ATPase"/>
</dbReference>
<keyword evidence="5 10" id="KW-0067">ATP-binding</keyword>
<dbReference type="PANTHER" id="PTHR42711:SF16">
    <property type="entry name" value="ABC TRANSPORTER ATP-BINDING PROTEIN"/>
    <property type="match status" value="1"/>
</dbReference>
<evidence type="ECO:0000256" key="8">
    <source>
        <dbReference type="ARBA" id="ARBA00023251"/>
    </source>
</evidence>
<dbReference type="CDD" id="cd03230">
    <property type="entry name" value="ABC_DR_subfamily_A"/>
    <property type="match status" value="1"/>
</dbReference>
<keyword evidence="3" id="KW-1003">Cell membrane</keyword>
<dbReference type="PROSITE" id="PS50893">
    <property type="entry name" value="ABC_TRANSPORTER_2"/>
    <property type="match status" value="1"/>
</dbReference>
<evidence type="ECO:0000256" key="2">
    <source>
        <dbReference type="ARBA" id="ARBA00022448"/>
    </source>
</evidence>
<dbReference type="RefSeq" id="WP_149771030.1">
    <property type="nucleotide sequence ID" value="NZ_VDFQ02000006.1"/>
</dbReference>
<dbReference type="Pfam" id="PF00005">
    <property type="entry name" value="ABC_tran"/>
    <property type="match status" value="1"/>
</dbReference>